<gene>
    <name evidence="8" type="ORF">Q4F26_06020</name>
</gene>
<dbReference type="Pfam" id="PF02417">
    <property type="entry name" value="Chromate_transp"/>
    <property type="match status" value="1"/>
</dbReference>
<feature type="transmembrane region" description="Helical" evidence="7">
    <location>
        <begin position="81"/>
        <end position="105"/>
    </location>
</feature>
<dbReference type="EMBL" id="JAUNQW010000031">
    <property type="protein sequence ID" value="MDO5457888.1"/>
    <property type="molecule type" value="Genomic_DNA"/>
</dbReference>
<evidence type="ECO:0000256" key="1">
    <source>
        <dbReference type="ARBA" id="ARBA00004651"/>
    </source>
</evidence>
<evidence type="ECO:0000313" key="9">
    <source>
        <dbReference type="Proteomes" id="UP001171751"/>
    </source>
</evidence>
<feature type="transmembrane region" description="Helical" evidence="7">
    <location>
        <begin position="53"/>
        <end position="75"/>
    </location>
</feature>
<dbReference type="PANTHER" id="PTHR43663">
    <property type="entry name" value="CHROMATE TRANSPORT PROTEIN-RELATED"/>
    <property type="match status" value="1"/>
</dbReference>
<keyword evidence="9" id="KW-1185">Reference proteome</keyword>
<comment type="caution">
    <text evidence="8">The sequence shown here is derived from an EMBL/GenBank/DDBJ whole genome shotgun (WGS) entry which is preliminary data.</text>
</comment>
<evidence type="ECO:0000256" key="6">
    <source>
        <dbReference type="ARBA" id="ARBA00023136"/>
    </source>
</evidence>
<sequence length="188" mass="20540">MNKEISYWNLFRHTFHLSAFTFGGGYVIVPLMKKRFVDDLNWLKEDEMMNLIALSQSAPGPIAVNSSIIVGYNLLGAPGALAATLGTVLPPLLIMTVVSYIYLAIRDNALVQNVMRGMQAGIAAIIVNVVWKLARGVLKTKNARLIAVMIISLIAAIFFNVNVIYLLLFAAIVALISHFMSNDSGVKS</sequence>
<comment type="subcellular location">
    <subcellularLocation>
        <location evidence="1">Cell membrane</location>
        <topology evidence="1">Multi-pass membrane protein</topology>
    </subcellularLocation>
</comment>
<dbReference type="GO" id="GO:0005886">
    <property type="term" value="C:plasma membrane"/>
    <property type="evidence" value="ECO:0007669"/>
    <property type="project" value="UniProtKB-SubCell"/>
</dbReference>
<keyword evidence="3" id="KW-1003">Cell membrane</keyword>
<dbReference type="PANTHER" id="PTHR43663:SF1">
    <property type="entry name" value="CHROMATE TRANSPORTER"/>
    <property type="match status" value="1"/>
</dbReference>
<dbReference type="InterPro" id="IPR003370">
    <property type="entry name" value="Chromate_transpt"/>
</dbReference>
<evidence type="ECO:0000256" key="2">
    <source>
        <dbReference type="ARBA" id="ARBA00005262"/>
    </source>
</evidence>
<feature type="transmembrane region" description="Helical" evidence="7">
    <location>
        <begin position="146"/>
        <end position="179"/>
    </location>
</feature>
<dbReference type="AlphaFoldDB" id="A0AA43UDF2"/>
<feature type="transmembrane region" description="Helical" evidence="7">
    <location>
        <begin position="117"/>
        <end position="134"/>
    </location>
</feature>
<accession>A0AA43UDF2</accession>
<keyword evidence="5 7" id="KW-1133">Transmembrane helix</keyword>
<reference evidence="8" key="1">
    <citation type="submission" date="2023-07" db="EMBL/GenBank/DDBJ databases">
        <title>Between Cages and Wild: Unraveling the Impact of Captivity on Animal Microbiomes and Antimicrobial Resistance.</title>
        <authorList>
            <person name="Schmartz G.P."/>
            <person name="Rehner J."/>
            <person name="Schuff M.J."/>
            <person name="Becker S.L."/>
            <person name="Kravczyk M."/>
            <person name="Gurevich A."/>
            <person name="Francke R."/>
            <person name="Mueller R."/>
            <person name="Keller V."/>
            <person name="Keller A."/>
        </authorList>
    </citation>
    <scope>NUCLEOTIDE SEQUENCE</scope>
    <source>
        <strain evidence="8">S39M_St_73</strain>
    </source>
</reference>
<comment type="similarity">
    <text evidence="2">Belongs to the chromate ion transporter (CHR) (TC 2.A.51) family.</text>
</comment>
<evidence type="ECO:0000256" key="5">
    <source>
        <dbReference type="ARBA" id="ARBA00022989"/>
    </source>
</evidence>
<organism evidence="8 9">
    <name type="scientific">Atopococcus tabaci</name>
    <dbReference type="NCBI Taxonomy" id="269774"/>
    <lineage>
        <taxon>Bacteria</taxon>
        <taxon>Bacillati</taxon>
        <taxon>Bacillota</taxon>
        <taxon>Bacilli</taxon>
        <taxon>Lactobacillales</taxon>
        <taxon>Carnobacteriaceae</taxon>
        <taxon>Atopococcus</taxon>
    </lineage>
</organism>
<evidence type="ECO:0000256" key="4">
    <source>
        <dbReference type="ARBA" id="ARBA00022692"/>
    </source>
</evidence>
<dbReference type="Proteomes" id="UP001171751">
    <property type="component" value="Unassembled WGS sequence"/>
</dbReference>
<feature type="transmembrane region" description="Helical" evidence="7">
    <location>
        <begin position="15"/>
        <end position="32"/>
    </location>
</feature>
<evidence type="ECO:0000256" key="7">
    <source>
        <dbReference type="SAM" id="Phobius"/>
    </source>
</evidence>
<dbReference type="InterPro" id="IPR052518">
    <property type="entry name" value="CHR_Transporter"/>
</dbReference>
<keyword evidence="4 7" id="KW-0812">Transmembrane</keyword>
<protein>
    <submittedName>
        <fullName evidence="8">Chromate transporter</fullName>
    </submittedName>
</protein>
<name>A0AA43UDF2_9LACT</name>
<dbReference type="GO" id="GO:0015109">
    <property type="term" value="F:chromate transmembrane transporter activity"/>
    <property type="evidence" value="ECO:0007669"/>
    <property type="project" value="InterPro"/>
</dbReference>
<proteinExistence type="inferred from homology"/>
<evidence type="ECO:0000313" key="8">
    <source>
        <dbReference type="EMBL" id="MDO5457888.1"/>
    </source>
</evidence>
<evidence type="ECO:0000256" key="3">
    <source>
        <dbReference type="ARBA" id="ARBA00022475"/>
    </source>
</evidence>
<keyword evidence="6 7" id="KW-0472">Membrane</keyword>